<dbReference type="RefSeq" id="WP_172108316.1">
    <property type="nucleotide sequence ID" value="NZ_JABFDN010000001.1"/>
</dbReference>
<protein>
    <submittedName>
        <fullName evidence="2">PA2169 family four-helix-bundle protein</fullName>
    </submittedName>
</protein>
<dbReference type="InterPro" id="IPR011971">
    <property type="entry name" value="CHP02284"/>
</dbReference>
<evidence type="ECO:0000313" key="2">
    <source>
        <dbReference type="EMBL" id="NPU63665.1"/>
    </source>
</evidence>
<accession>A0ABX2C818</accession>
<proteinExistence type="predicted"/>
<feature type="domain" description="DUF2383" evidence="1">
    <location>
        <begin position="2"/>
        <end position="110"/>
    </location>
</feature>
<dbReference type="InterPro" id="IPR009078">
    <property type="entry name" value="Ferritin-like_SF"/>
</dbReference>
<comment type="caution">
    <text evidence="2">The sequence shown here is derived from an EMBL/GenBank/DDBJ whole genome shotgun (WGS) entry which is preliminary data.</text>
</comment>
<dbReference type="Gene3D" id="1.20.1260.10">
    <property type="match status" value="1"/>
</dbReference>
<sequence length="140" mass="15216">MAADRLKTLHTSLIDARNGYQEAAADAEMPALKALFAEMIALKERDHAELHDALRRMGETPDEAGSFMSTVHQTVIRVRSVLTGLGTNALSSFVNGEEQILGQYDDALKDCADDAATTATLTRQRQSLQAKIAQMKQLAA</sequence>
<keyword evidence="3" id="KW-1185">Reference proteome</keyword>
<evidence type="ECO:0000313" key="3">
    <source>
        <dbReference type="Proteomes" id="UP000886476"/>
    </source>
</evidence>
<dbReference type="Proteomes" id="UP000886476">
    <property type="component" value="Unassembled WGS sequence"/>
</dbReference>
<dbReference type="InterPro" id="IPR012347">
    <property type="entry name" value="Ferritin-like"/>
</dbReference>
<evidence type="ECO:0000259" key="1">
    <source>
        <dbReference type="Pfam" id="PF09537"/>
    </source>
</evidence>
<gene>
    <name evidence="2" type="ORF">HL667_01495</name>
</gene>
<name>A0ABX2C818_9BRAD</name>
<organism evidence="2 3">
    <name type="scientific">Bradyrhizobium aeschynomenes</name>
    <dbReference type="NCBI Taxonomy" id="2734909"/>
    <lineage>
        <taxon>Bacteria</taxon>
        <taxon>Pseudomonadati</taxon>
        <taxon>Pseudomonadota</taxon>
        <taxon>Alphaproteobacteria</taxon>
        <taxon>Hyphomicrobiales</taxon>
        <taxon>Nitrobacteraceae</taxon>
        <taxon>Bradyrhizobium</taxon>
    </lineage>
</organism>
<dbReference type="SUPFAM" id="SSF47240">
    <property type="entry name" value="Ferritin-like"/>
    <property type="match status" value="1"/>
</dbReference>
<dbReference type="EMBL" id="JABFDN010000001">
    <property type="protein sequence ID" value="NPU63665.1"/>
    <property type="molecule type" value="Genomic_DNA"/>
</dbReference>
<dbReference type="InterPro" id="IPR019052">
    <property type="entry name" value="DUF2383"/>
</dbReference>
<dbReference type="Pfam" id="PF09537">
    <property type="entry name" value="DUF2383"/>
    <property type="match status" value="1"/>
</dbReference>
<reference evidence="2" key="1">
    <citation type="submission" date="2020-05" db="EMBL/GenBank/DDBJ databases">
        <title>Nod-independent and nitrogen-fixing Bradyrhizobium aeschynomene sp. nov. isolated from nodules of Aeschynomene indica.</title>
        <authorList>
            <person name="Zhang Z."/>
        </authorList>
    </citation>
    <scope>NUCLEOTIDE SEQUENCE</scope>
    <source>
        <strain evidence="2">83012</strain>
    </source>
</reference>
<dbReference type="NCBIfam" id="TIGR02284">
    <property type="entry name" value="PA2169 family four-helix-bundle protein"/>
    <property type="match status" value="1"/>
</dbReference>